<feature type="domain" description="HTH cro/C1-type" evidence="1">
    <location>
        <begin position="109"/>
        <end position="165"/>
    </location>
</feature>
<dbReference type="AlphaFoldDB" id="A0A1I2JC25"/>
<evidence type="ECO:0000313" key="2">
    <source>
        <dbReference type="EMBL" id="SFF50737.1"/>
    </source>
</evidence>
<gene>
    <name evidence="2" type="ORF">SAMN02787118_107390</name>
</gene>
<evidence type="ECO:0000259" key="1">
    <source>
        <dbReference type="SMART" id="SM00530"/>
    </source>
</evidence>
<feature type="domain" description="HTH cro/C1-type" evidence="1">
    <location>
        <begin position="41"/>
        <end position="103"/>
    </location>
</feature>
<sequence length="259" mass="28776">MFVRSVIVAEQTVVTAAPAPYFVRVQRPQAHQPTPPFNAPAARRLRAALGMGPEHVAYGMRASYGLPYVTPDLVLAWERGTTTPSGPELTALAGVLWCSPGELIGAPRTLREHRVSRGLAQEDVARTVGLELLAYQRMEEADEWRGNDRQSVALADTLELSLRDFITVTGRDGKLAELLRSAVTTRWQAYVRPVGKMIPLDRRLLEDVLQEMHTEYQGQMVATLSWSGGSAATDADDSGRDFLDRIVDHFWAMVQRTTY</sequence>
<dbReference type="SMART" id="SM00530">
    <property type="entry name" value="HTH_XRE"/>
    <property type="match status" value="2"/>
</dbReference>
<dbReference type="InterPro" id="IPR001387">
    <property type="entry name" value="Cro/C1-type_HTH"/>
</dbReference>
<accession>A0A1I2JC25</accession>
<evidence type="ECO:0000313" key="3">
    <source>
        <dbReference type="Proteomes" id="UP000181942"/>
    </source>
</evidence>
<proteinExistence type="predicted"/>
<name>A0A1I2JC25_9ACTN</name>
<protein>
    <recommendedName>
        <fullName evidence="1">HTH cro/C1-type domain-containing protein</fullName>
    </recommendedName>
</protein>
<organism evidence="2 3">
    <name type="scientific">Streptomyces mirabilis</name>
    <dbReference type="NCBI Taxonomy" id="68239"/>
    <lineage>
        <taxon>Bacteria</taxon>
        <taxon>Bacillati</taxon>
        <taxon>Actinomycetota</taxon>
        <taxon>Actinomycetes</taxon>
        <taxon>Kitasatosporales</taxon>
        <taxon>Streptomycetaceae</taxon>
        <taxon>Streptomyces</taxon>
    </lineage>
</organism>
<reference evidence="2 3" key="1">
    <citation type="submission" date="2016-10" db="EMBL/GenBank/DDBJ databases">
        <authorList>
            <person name="de Groot N.N."/>
        </authorList>
    </citation>
    <scope>NUCLEOTIDE SEQUENCE [LARGE SCALE GENOMIC DNA]</scope>
    <source>
        <strain evidence="2 3">OK461</strain>
    </source>
</reference>
<dbReference type="EMBL" id="FONR01000007">
    <property type="protein sequence ID" value="SFF50737.1"/>
    <property type="molecule type" value="Genomic_DNA"/>
</dbReference>
<dbReference type="Proteomes" id="UP000181942">
    <property type="component" value="Unassembled WGS sequence"/>
</dbReference>